<dbReference type="HOGENOM" id="CLU_587026_0_0_1"/>
<accession>A7RSN1</accession>
<dbReference type="Proteomes" id="UP000001593">
    <property type="component" value="Unassembled WGS sequence"/>
</dbReference>
<keyword evidence="3" id="KW-1185">Reference proteome</keyword>
<feature type="region of interest" description="Disordered" evidence="1">
    <location>
        <begin position="82"/>
        <end position="108"/>
    </location>
</feature>
<organism evidence="2 3">
    <name type="scientific">Nematostella vectensis</name>
    <name type="common">Starlet sea anemone</name>
    <dbReference type="NCBI Taxonomy" id="45351"/>
    <lineage>
        <taxon>Eukaryota</taxon>
        <taxon>Metazoa</taxon>
        <taxon>Cnidaria</taxon>
        <taxon>Anthozoa</taxon>
        <taxon>Hexacorallia</taxon>
        <taxon>Actiniaria</taxon>
        <taxon>Edwardsiidae</taxon>
        <taxon>Nematostella</taxon>
    </lineage>
</organism>
<gene>
    <name evidence="2" type="ORF">NEMVEDRAFT_v1g240416</name>
</gene>
<proteinExistence type="predicted"/>
<evidence type="ECO:0000256" key="1">
    <source>
        <dbReference type="SAM" id="MobiDB-lite"/>
    </source>
</evidence>
<dbReference type="EMBL" id="DS469535">
    <property type="protein sequence ID" value="EDO45443.1"/>
    <property type="molecule type" value="Genomic_DNA"/>
</dbReference>
<feature type="region of interest" description="Disordered" evidence="1">
    <location>
        <begin position="419"/>
        <end position="451"/>
    </location>
</feature>
<feature type="compositionally biased region" description="Polar residues" evidence="1">
    <location>
        <begin position="97"/>
        <end position="108"/>
    </location>
</feature>
<dbReference type="STRING" id="45351.A7RSN1"/>
<dbReference type="AlphaFoldDB" id="A7RSN1"/>
<name>A7RSN1_NEMVE</name>
<reference evidence="2 3" key="1">
    <citation type="journal article" date="2007" name="Science">
        <title>Sea anemone genome reveals ancestral eumetazoan gene repertoire and genomic organization.</title>
        <authorList>
            <person name="Putnam N.H."/>
            <person name="Srivastava M."/>
            <person name="Hellsten U."/>
            <person name="Dirks B."/>
            <person name="Chapman J."/>
            <person name="Salamov A."/>
            <person name="Terry A."/>
            <person name="Shapiro H."/>
            <person name="Lindquist E."/>
            <person name="Kapitonov V.V."/>
            <person name="Jurka J."/>
            <person name="Genikhovich G."/>
            <person name="Grigoriev I.V."/>
            <person name="Lucas S.M."/>
            <person name="Steele R.E."/>
            <person name="Finnerty J.R."/>
            <person name="Technau U."/>
            <person name="Martindale M.Q."/>
            <person name="Rokhsar D.S."/>
        </authorList>
    </citation>
    <scope>NUCLEOTIDE SEQUENCE [LARGE SCALE GENOMIC DNA]</scope>
    <source>
        <strain evidence="3">CH2 X CH6</strain>
    </source>
</reference>
<feature type="region of interest" description="Disordered" evidence="1">
    <location>
        <begin position="130"/>
        <end position="151"/>
    </location>
</feature>
<dbReference type="InParanoid" id="A7RSN1"/>
<sequence length="466" mass="52146">MLAIVIGLSVLLFLLILIFCCVVCQLRRRNKAEEAQLYAARARSFTSPQSYGNPVDKTDNAPFDSSIIDMIEANASCPEYLHTRSSSNPGYHGSPVRLTNSEPTESSTDMIEEYGNSQHIEERLRNARHVPLPGLNGNPVDGSNARETRSNERLQAPPTLYLDANGNGAVGRYGNDSRSHPGSYGNPVYNNNRATIIRNGDPRSARETDYNDVRLVTMEYREFLRLPTMNGNPVDRSAPQNTENYRNYRYVATGYPSGNYPPKRYPTKGYPSTIPELFEGPLEEDDLSVNSSSSEMTINTSTRDIAVDFQTKRQKRKLRAATAASYGASTTQFSIGTVNSMPTTNLHVAEGSNPIWVDPYHNWGLNTDDEDKAYMETFGDAKKSRTPLYDNAVMDRAHGNPLFESQEISYDYVDLDNDSHDYETMNGKQRRPSNNRPASPEVYESSTATSPKSLYLQDSRFQVTSI</sequence>
<protein>
    <submittedName>
        <fullName evidence="2">Uncharacterized protein</fullName>
    </submittedName>
</protein>
<evidence type="ECO:0000313" key="2">
    <source>
        <dbReference type="EMBL" id="EDO45443.1"/>
    </source>
</evidence>
<evidence type="ECO:0000313" key="3">
    <source>
        <dbReference type="Proteomes" id="UP000001593"/>
    </source>
</evidence>